<evidence type="ECO:0000313" key="3">
    <source>
        <dbReference type="Proteomes" id="UP000292402"/>
    </source>
</evidence>
<feature type="domain" description="Heterokaryon incompatibility" evidence="1">
    <location>
        <begin position="138"/>
        <end position="288"/>
    </location>
</feature>
<dbReference type="AlphaFoldDB" id="A0A4Q4M0F3"/>
<dbReference type="EMBL" id="PDXA01000067">
    <property type="protein sequence ID" value="RYN34590.1"/>
    <property type="molecule type" value="Genomic_DNA"/>
</dbReference>
<dbReference type="Pfam" id="PF06985">
    <property type="entry name" value="HET"/>
    <property type="match status" value="1"/>
</dbReference>
<sequence length="617" mass="69198">MSYFLHDFKTHHGLDEPIDLAFRRIDQRDPSKVRLVSLVQGDTGEDAKSCYLAVASAHDDPATTMAFSLPSVDPMSPENMMRIRYWLGCCATRQSGHENCSDLMPVRTELPTRVVYVGTDDGLDPPRLQSGNGEIAGYVSLSYCWGGSQRHQTERNRIEEYMHALPVERLPKSLQDAIFLTRTLGIQYIWIDSLCIIQDCDEDKDREMTKMANIYKNAIFTISAARAKSCNDGFLGVQERRAELLHDSIKLPMNCLNGAIGSVLLYSYRAQFPRNDTPTDKRAWTYQEQILSRRVVTFFNDAIEWSCTSSQMSDDGLDRIELGATDPALSNLSIPIFGRLGHVGHFLFLCSRSGDTTNLPGWWWRAVYEYTLGSLSDLDDRLPAIGGIASEFRDLTGDVYVAGLWMSHLTQDLQWAVYGQGGKPSDDTGNRDVKYDAPTWTWASVYECRIDSFSKQYNLDSERVEIIDCKVNLVSASAPFGSVNGGELKVRAPLKFLSYRQVEDMLALEDDKICPIGDINLDTRSRRRADEPTTLRGGAAPHIESTGVCCLGLSKHEDLNYESSGLVLAKRADGLFGRIGVFRIYVGDEWSNYGTAERDELRSSWGDDYVVTTITIV</sequence>
<accession>A0A4Q4M0F3</accession>
<evidence type="ECO:0000313" key="2">
    <source>
        <dbReference type="EMBL" id="RYN34590.1"/>
    </source>
</evidence>
<dbReference type="Proteomes" id="UP000292402">
    <property type="component" value="Unassembled WGS sequence"/>
</dbReference>
<protein>
    <recommendedName>
        <fullName evidence="1">Heterokaryon incompatibility domain-containing protein</fullName>
    </recommendedName>
</protein>
<dbReference type="InterPro" id="IPR010730">
    <property type="entry name" value="HET"/>
</dbReference>
<gene>
    <name evidence="2" type="ORF">AA0114_g11865</name>
</gene>
<evidence type="ECO:0000259" key="1">
    <source>
        <dbReference type="Pfam" id="PF06985"/>
    </source>
</evidence>
<organism evidence="2 3">
    <name type="scientific">Alternaria tenuissima</name>
    <dbReference type="NCBI Taxonomy" id="119927"/>
    <lineage>
        <taxon>Eukaryota</taxon>
        <taxon>Fungi</taxon>
        <taxon>Dikarya</taxon>
        <taxon>Ascomycota</taxon>
        <taxon>Pezizomycotina</taxon>
        <taxon>Dothideomycetes</taxon>
        <taxon>Pleosporomycetidae</taxon>
        <taxon>Pleosporales</taxon>
        <taxon>Pleosporineae</taxon>
        <taxon>Pleosporaceae</taxon>
        <taxon>Alternaria</taxon>
        <taxon>Alternaria sect. Alternaria</taxon>
        <taxon>Alternaria alternata complex</taxon>
    </lineage>
</organism>
<dbReference type="PANTHER" id="PTHR33112">
    <property type="entry name" value="DOMAIN PROTEIN, PUTATIVE-RELATED"/>
    <property type="match status" value="1"/>
</dbReference>
<proteinExistence type="predicted"/>
<comment type="caution">
    <text evidence="2">The sequence shown here is derived from an EMBL/GenBank/DDBJ whole genome shotgun (WGS) entry which is preliminary data.</text>
</comment>
<dbReference type="PANTHER" id="PTHR33112:SF16">
    <property type="entry name" value="HETEROKARYON INCOMPATIBILITY DOMAIN-CONTAINING PROTEIN"/>
    <property type="match status" value="1"/>
</dbReference>
<name>A0A4Q4M0F3_9PLEO</name>
<reference evidence="3" key="1">
    <citation type="journal article" date="2019" name="bioRxiv">
        <title>Genomics, evolutionary history and diagnostics of the Alternaria alternata species group including apple and Asian pear pathotypes.</title>
        <authorList>
            <person name="Armitage A.D."/>
            <person name="Cockerton H.M."/>
            <person name="Sreenivasaprasad S."/>
            <person name="Woodhall J.W."/>
            <person name="Lane C.R."/>
            <person name="Harrison R.J."/>
            <person name="Clarkson J.P."/>
        </authorList>
    </citation>
    <scope>NUCLEOTIDE SEQUENCE [LARGE SCALE GENOMIC DNA]</scope>
    <source>
        <strain evidence="3">FERA 1082</strain>
    </source>
</reference>